<feature type="region of interest" description="Disordered" evidence="2">
    <location>
        <begin position="749"/>
        <end position="802"/>
    </location>
</feature>
<name>A0ABT0UMI4_9ACTN</name>
<evidence type="ECO:0000313" key="5">
    <source>
        <dbReference type="EMBL" id="MCM2388840.1"/>
    </source>
</evidence>
<proteinExistence type="predicted"/>
<feature type="coiled-coil region" evidence="1">
    <location>
        <begin position="185"/>
        <end position="212"/>
    </location>
</feature>
<keyword evidence="3" id="KW-1133">Transmembrane helix</keyword>
<evidence type="ECO:0000256" key="3">
    <source>
        <dbReference type="SAM" id="Phobius"/>
    </source>
</evidence>
<organism evidence="5 6">
    <name type="scientific">Streptomyces albipurpureus</name>
    <dbReference type="NCBI Taxonomy" id="2897419"/>
    <lineage>
        <taxon>Bacteria</taxon>
        <taxon>Bacillati</taxon>
        <taxon>Actinomycetota</taxon>
        <taxon>Actinomycetes</taxon>
        <taxon>Kitasatosporales</taxon>
        <taxon>Streptomycetaceae</taxon>
        <taxon>Streptomyces</taxon>
    </lineage>
</organism>
<protein>
    <submittedName>
        <fullName evidence="5">VWA domain-containing protein</fullName>
    </submittedName>
</protein>
<comment type="caution">
    <text evidence="5">The sequence shown here is derived from an EMBL/GenBank/DDBJ whole genome shotgun (WGS) entry which is preliminary data.</text>
</comment>
<dbReference type="InterPro" id="IPR036465">
    <property type="entry name" value="vWFA_dom_sf"/>
</dbReference>
<keyword evidence="3" id="KW-0812">Transmembrane</keyword>
<keyword evidence="3" id="KW-0472">Membrane</keyword>
<dbReference type="SMART" id="SM00327">
    <property type="entry name" value="VWA"/>
    <property type="match status" value="1"/>
</dbReference>
<dbReference type="Pfam" id="PF00092">
    <property type="entry name" value="VWA"/>
    <property type="match status" value="1"/>
</dbReference>
<keyword evidence="1" id="KW-0175">Coiled coil</keyword>
<dbReference type="SUPFAM" id="SSF53300">
    <property type="entry name" value="vWA-like"/>
    <property type="match status" value="1"/>
</dbReference>
<dbReference type="Proteomes" id="UP001431429">
    <property type="component" value="Unassembled WGS sequence"/>
</dbReference>
<dbReference type="Gene3D" id="3.40.50.410">
    <property type="entry name" value="von Willebrand factor, type A domain"/>
    <property type="match status" value="1"/>
</dbReference>
<feature type="transmembrane region" description="Helical" evidence="3">
    <location>
        <begin position="602"/>
        <end position="623"/>
    </location>
</feature>
<feature type="compositionally biased region" description="Gly residues" evidence="2">
    <location>
        <begin position="749"/>
        <end position="767"/>
    </location>
</feature>
<evidence type="ECO:0000259" key="4">
    <source>
        <dbReference type="PROSITE" id="PS50234"/>
    </source>
</evidence>
<dbReference type="CDD" id="cd00198">
    <property type="entry name" value="vWFA"/>
    <property type="match status" value="1"/>
</dbReference>
<accession>A0ABT0UMI4</accession>
<evidence type="ECO:0000256" key="1">
    <source>
        <dbReference type="SAM" id="Coils"/>
    </source>
</evidence>
<dbReference type="EMBL" id="JAMQAW010000009">
    <property type="protein sequence ID" value="MCM2388840.1"/>
    <property type="molecule type" value="Genomic_DNA"/>
</dbReference>
<evidence type="ECO:0000256" key="2">
    <source>
        <dbReference type="SAM" id="MobiDB-lite"/>
    </source>
</evidence>
<gene>
    <name evidence="5" type="ORF">NBG84_11145</name>
</gene>
<keyword evidence="6" id="KW-1185">Reference proteome</keyword>
<feature type="region of interest" description="Disordered" evidence="2">
    <location>
        <begin position="672"/>
        <end position="699"/>
    </location>
</feature>
<reference evidence="5" key="1">
    <citation type="submission" date="2022-06" db="EMBL/GenBank/DDBJ databases">
        <title>Genome public.</title>
        <authorList>
            <person name="Sun Q."/>
        </authorList>
    </citation>
    <scope>NUCLEOTIDE SEQUENCE</scope>
    <source>
        <strain evidence="5">CWNU-1</strain>
    </source>
</reference>
<feature type="domain" description="VWFA" evidence="4">
    <location>
        <begin position="57"/>
        <end position="230"/>
    </location>
</feature>
<dbReference type="RefSeq" id="WP_250919190.1">
    <property type="nucleotide sequence ID" value="NZ_JAMQAW010000009.1"/>
</dbReference>
<sequence>MRGRHRRTSSGGTLLTALLLAAVSLSLVAGAGVGPEEGKSAFGAAAPARAEIQDPVDAAIVVDASGSLSQQDVERERDAAERIVVGEISDRSRMTVLGFASADNDRQSPVDEVCPAATLSGVAREKLSDCIGQLKRREKNEGTGTDFPSAIRQAVDRLSEGDPKMPRVLFLLTDGLLDVEDSPIYGDAKDRKANGERELKEALAEARAAKVQIWPLGFGKADDTALQKMAVGAYQGSCDNLPQAKPKAKTVKTAEAVGDALQAAFAGARCLVSDKPIKGTSPGDIKLRISPLATLASVVVSKGDPKVTVTYIDPRGKKVEPGKDRDGSTFHLTGAGKNVEALRITDPRPGTWTVRLDAPEGHRDKLASVGVQWRGALRSSITMKPTSPRPGESAVVRLRLQTRDHEAITNREDLDRLRVSASLTGDGFKPVPIPLAEDKEGGVFAGKVTVPQTASGALKVVGVLGAVGLSADHRPFPTRIAGVNDEVRAEVQVSDATVHPGKGTRFILKAENQSSTERVLSVDIEDAAPGDLTLSPREFTLKPGESITEYGTLRVGTDTDPRRLAGKIQVTDTTADGQVLHADLVTLEVVPVPSWLERMWDAYWWVIVPGAILLACLIAYGIWALRARRLRADPTGLVLRLLVPHGGGHREGSSLPVSTGGVVPYRFEVVDEDSDDPRLEPRPTNGNYQLRRGPRGGLVRMPGRAEESVRLGSSVTLPGSLVELRIEPGAGRGARDGGVLRRLVRLLDGLGGRGRSGRSSGQGGTFGSGYPNAGGTSGSGYPNASGGPTPPPTGGSSPHPDL</sequence>
<dbReference type="PROSITE" id="PS50234">
    <property type="entry name" value="VWFA"/>
    <property type="match status" value="1"/>
</dbReference>
<evidence type="ECO:0000313" key="6">
    <source>
        <dbReference type="Proteomes" id="UP001431429"/>
    </source>
</evidence>
<dbReference type="InterPro" id="IPR002035">
    <property type="entry name" value="VWF_A"/>
</dbReference>